<dbReference type="Pfam" id="PF13440">
    <property type="entry name" value="Polysacc_synt_3"/>
    <property type="match status" value="1"/>
</dbReference>
<feature type="transmembrane region" description="Helical" evidence="7">
    <location>
        <begin position="51"/>
        <end position="70"/>
    </location>
</feature>
<evidence type="ECO:0000256" key="2">
    <source>
        <dbReference type="ARBA" id="ARBA00007430"/>
    </source>
</evidence>
<dbReference type="InterPro" id="IPR050833">
    <property type="entry name" value="Poly_Biosynth_Transport"/>
</dbReference>
<evidence type="ECO:0000256" key="3">
    <source>
        <dbReference type="ARBA" id="ARBA00022475"/>
    </source>
</evidence>
<dbReference type="CDD" id="cd13127">
    <property type="entry name" value="MATE_tuaB_like"/>
    <property type="match status" value="1"/>
</dbReference>
<dbReference type="AlphaFoldDB" id="A0A3D9FJM8"/>
<keyword evidence="6 7" id="KW-0472">Membrane</keyword>
<keyword evidence="9" id="KW-1185">Reference proteome</keyword>
<gene>
    <name evidence="8" type="ORF">DFR46_2341</name>
</gene>
<feature type="transmembrane region" description="Helical" evidence="7">
    <location>
        <begin position="21"/>
        <end position="45"/>
    </location>
</feature>
<name>A0A3D9FJM8_9SPHN</name>
<evidence type="ECO:0000256" key="7">
    <source>
        <dbReference type="SAM" id="Phobius"/>
    </source>
</evidence>
<evidence type="ECO:0000256" key="5">
    <source>
        <dbReference type="ARBA" id="ARBA00022989"/>
    </source>
</evidence>
<feature type="transmembrane region" description="Helical" evidence="7">
    <location>
        <begin position="424"/>
        <end position="445"/>
    </location>
</feature>
<evidence type="ECO:0000313" key="9">
    <source>
        <dbReference type="Proteomes" id="UP000256310"/>
    </source>
</evidence>
<feature type="transmembrane region" description="Helical" evidence="7">
    <location>
        <begin position="363"/>
        <end position="382"/>
    </location>
</feature>
<feature type="transmembrane region" description="Helical" evidence="7">
    <location>
        <begin position="213"/>
        <end position="231"/>
    </location>
</feature>
<dbReference type="RefSeq" id="WP_245953835.1">
    <property type="nucleotide sequence ID" value="NZ_QRDP01000004.1"/>
</dbReference>
<feature type="transmembrane region" description="Helical" evidence="7">
    <location>
        <begin position="330"/>
        <end position="351"/>
    </location>
</feature>
<evidence type="ECO:0000256" key="6">
    <source>
        <dbReference type="ARBA" id="ARBA00023136"/>
    </source>
</evidence>
<feature type="transmembrane region" description="Helical" evidence="7">
    <location>
        <begin position="127"/>
        <end position="145"/>
    </location>
</feature>
<reference evidence="8 9" key="1">
    <citation type="submission" date="2018-07" db="EMBL/GenBank/DDBJ databases">
        <title>Genomic Encyclopedia of Type Strains, Phase IV (KMG-IV): sequencing the most valuable type-strain genomes for metagenomic binning, comparative biology and taxonomic classification.</title>
        <authorList>
            <person name="Goeker M."/>
        </authorList>
    </citation>
    <scope>NUCLEOTIDE SEQUENCE [LARGE SCALE GENOMIC DNA]</scope>
    <source>
        <strain evidence="8 9">DSM 26725</strain>
    </source>
</reference>
<feature type="transmembrane region" description="Helical" evidence="7">
    <location>
        <begin position="394"/>
        <end position="417"/>
    </location>
</feature>
<evidence type="ECO:0000256" key="4">
    <source>
        <dbReference type="ARBA" id="ARBA00022692"/>
    </source>
</evidence>
<feature type="transmembrane region" description="Helical" evidence="7">
    <location>
        <begin position="451"/>
        <end position="473"/>
    </location>
</feature>
<keyword evidence="5 7" id="KW-1133">Transmembrane helix</keyword>
<protein>
    <submittedName>
        <fullName evidence="8">O-antigen/teichoic acid export membrane protein</fullName>
    </submittedName>
</protein>
<comment type="caution">
    <text evidence="8">The sequence shown here is derived from an EMBL/GenBank/DDBJ whole genome shotgun (WGS) entry which is preliminary data.</text>
</comment>
<comment type="similarity">
    <text evidence="2">Belongs to the polysaccharide synthase family.</text>
</comment>
<dbReference type="GO" id="GO:0005886">
    <property type="term" value="C:plasma membrane"/>
    <property type="evidence" value="ECO:0007669"/>
    <property type="project" value="UniProtKB-SubCell"/>
</dbReference>
<organism evidence="8 9">
    <name type="scientific">Parasphingopyxis lamellibrachiae</name>
    <dbReference type="NCBI Taxonomy" id="680125"/>
    <lineage>
        <taxon>Bacteria</taxon>
        <taxon>Pseudomonadati</taxon>
        <taxon>Pseudomonadota</taxon>
        <taxon>Alphaproteobacteria</taxon>
        <taxon>Sphingomonadales</taxon>
        <taxon>Sphingomonadaceae</taxon>
        <taxon>Parasphingopyxis</taxon>
    </lineage>
</organism>
<evidence type="ECO:0000313" key="8">
    <source>
        <dbReference type="EMBL" id="RED17301.1"/>
    </source>
</evidence>
<comment type="subcellular location">
    <subcellularLocation>
        <location evidence="1">Cell membrane</location>
        <topology evidence="1">Multi-pass membrane protein</topology>
    </subcellularLocation>
</comment>
<dbReference type="PANTHER" id="PTHR30250:SF10">
    <property type="entry name" value="LIPOPOLYSACCHARIDE BIOSYNTHESIS PROTEIN WZXC"/>
    <property type="match status" value="1"/>
</dbReference>
<dbReference type="EMBL" id="QRDP01000004">
    <property type="protein sequence ID" value="RED17301.1"/>
    <property type="molecule type" value="Genomic_DNA"/>
</dbReference>
<keyword evidence="4 7" id="KW-0812">Transmembrane</keyword>
<feature type="transmembrane region" description="Helical" evidence="7">
    <location>
        <begin position="90"/>
        <end position="115"/>
    </location>
</feature>
<feature type="transmembrane region" description="Helical" evidence="7">
    <location>
        <begin position="290"/>
        <end position="310"/>
    </location>
</feature>
<sequence>MSITEPETSPDSLRDRVRSAVFWRSGSQIVAQIITWSSTFLVIRLLNPEDYGLAAMAALVVSLLSLLEGYGFASSLIQRESFEKKQVRQVFGLLILINSALATAQFFVAPFAAAYFRQPLLVDILRVQALLFFTTPFLALPFALLSRQLEYRKMAIANLLGSLAGAGTALALALTGFGVWTLVYAPIVMFTVRAAGMTIAARSFYWPSFSFRGAGAMIGFGGALTVTQFFWFLQSQSDVFIAGRLYDAHDIGLYTTALFLTQMLVSKFVPPLNDVAFSAYSQMHREQKPIGPAFANSARLVLTAVLPFYFGLAITAEPLVESILGQQWQATIPLVSLLAFAMPFMTLQILFAPATNALGRPGIALRVNIAGALIMATGFFIGARYGVIGLARTWLVGMPLLTAVTMLMSMPAIGISLGQLARAIAPGLSASLAMAIIVVAIDSVLPPLAPFARLAVLAGTGVASYAALLMLFARDLVSDMWLLIVKRQAATA</sequence>
<accession>A0A3D9FJM8</accession>
<dbReference type="Proteomes" id="UP000256310">
    <property type="component" value="Unassembled WGS sequence"/>
</dbReference>
<evidence type="ECO:0000256" key="1">
    <source>
        <dbReference type="ARBA" id="ARBA00004651"/>
    </source>
</evidence>
<proteinExistence type="inferred from homology"/>
<keyword evidence="3" id="KW-1003">Cell membrane</keyword>
<feature type="transmembrane region" description="Helical" evidence="7">
    <location>
        <begin position="157"/>
        <end position="177"/>
    </location>
</feature>
<dbReference type="PANTHER" id="PTHR30250">
    <property type="entry name" value="PST FAMILY PREDICTED COLANIC ACID TRANSPORTER"/>
    <property type="match status" value="1"/>
</dbReference>